<dbReference type="AlphaFoldDB" id="A0A9N7Y907"/>
<proteinExistence type="predicted"/>
<evidence type="ECO:0000313" key="2">
    <source>
        <dbReference type="EMBL" id="CAB1417242.1"/>
    </source>
</evidence>
<feature type="non-terminal residue" evidence="2">
    <location>
        <position position="206"/>
    </location>
</feature>
<dbReference type="Proteomes" id="UP001153269">
    <property type="component" value="Unassembled WGS sequence"/>
</dbReference>
<gene>
    <name evidence="2" type="ORF">PLEPLA_LOCUS5044</name>
</gene>
<dbReference type="EMBL" id="CADEAL010000255">
    <property type="protein sequence ID" value="CAB1417242.1"/>
    <property type="molecule type" value="Genomic_DNA"/>
</dbReference>
<sequence length="206" mass="22215">EPWGRCREFLQFLHSGPFTDDKSGGSPSPTERKNHVLPDSPPPHSPSLSFDPDLDSGKVNKFPFPSNSSSTPCVPLARESSGSGAHLLPGVWLDTHPMMGLIMQDCPPQPPVFGLPSFFGWLTFDCKVMTVMLSADLLQDYLRVRPADLEEVMCEAQAAVAGPTNTRMSDVSGICAAPLCLAMQQNPELHTAVGPLRKASRSLGDS</sequence>
<keyword evidence="3" id="KW-1185">Reference proteome</keyword>
<reference evidence="2" key="1">
    <citation type="submission" date="2020-03" db="EMBL/GenBank/DDBJ databases">
        <authorList>
            <person name="Weist P."/>
        </authorList>
    </citation>
    <scope>NUCLEOTIDE SEQUENCE</scope>
</reference>
<evidence type="ECO:0000313" key="3">
    <source>
        <dbReference type="Proteomes" id="UP001153269"/>
    </source>
</evidence>
<name>A0A9N7Y907_PLEPL</name>
<accession>A0A9N7Y907</accession>
<comment type="caution">
    <text evidence="2">The sequence shown here is derived from an EMBL/GenBank/DDBJ whole genome shotgun (WGS) entry which is preliminary data.</text>
</comment>
<feature type="region of interest" description="Disordered" evidence="1">
    <location>
        <begin position="14"/>
        <end position="52"/>
    </location>
</feature>
<protein>
    <submittedName>
        <fullName evidence="2">Uncharacterized protein</fullName>
    </submittedName>
</protein>
<organism evidence="2 3">
    <name type="scientific">Pleuronectes platessa</name>
    <name type="common">European plaice</name>
    <dbReference type="NCBI Taxonomy" id="8262"/>
    <lineage>
        <taxon>Eukaryota</taxon>
        <taxon>Metazoa</taxon>
        <taxon>Chordata</taxon>
        <taxon>Craniata</taxon>
        <taxon>Vertebrata</taxon>
        <taxon>Euteleostomi</taxon>
        <taxon>Actinopterygii</taxon>
        <taxon>Neopterygii</taxon>
        <taxon>Teleostei</taxon>
        <taxon>Neoteleostei</taxon>
        <taxon>Acanthomorphata</taxon>
        <taxon>Carangaria</taxon>
        <taxon>Pleuronectiformes</taxon>
        <taxon>Pleuronectoidei</taxon>
        <taxon>Pleuronectidae</taxon>
        <taxon>Pleuronectes</taxon>
    </lineage>
</organism>
<evidence type="ECO:0000256" key="1">
    <source>
        <dbReference type="SAM" id="MobiDB-lite"/>
    </source>
</evidence>